<dbReference type="EMBL" id="JARGEI010000026">
    <property type="protein sequence ID" value="KAJ8708508.1"/>
    <property type="molecule type" value="Genomic_DNA"/>
</dbReference>
<sequence length="98" mass="11020">MSVLCWLVKILAWLTMFMQSCEVFYLTVDSVRDSCAVILMSSRSDAERKLCKNVLRLHRASFTKIRVCGLVYADAALELGIVGQLANYSVVLLQFALL</sequence>
<feature type="chain" id="PRO_5042048137" evidence="1">
    <location>
        <begin position="24"/>
        <end position="98"/>
    </location>
</feature>
<gene>
    <name evidence="2" type="ORF">PYW07_010633</name>
</gene>
<reference evidence="2" key="1">
    <citation type="submission" date="2023-03" db="EMBL/GenBank/DDBJ databases">
        <title>Chromosome-level genomes of two armyworms, Mythimna separata and Mythimna loreyi, provide insights into the biosynthesis and reception of sex pheromones.</title>
        <authorList>
            <person name="Zhao H."/>
        </authorList>
    </citation>
    <scope>NUCLEOTIDE SEQUENCE</scope>
    <source>
        <strain evidence="2">BeijingLab</strain>
        <tissue evidence="2">Pupa</tissue>
    </source>
</reference>
<evidence type="ECO:0000313" key="2">
    <source>
        <dbReference type="EMBL" id="KAJ8708508.1"/>
    </source>
</evidence>
<protein>
    <submittedName>
        <fullName evidence="2">Uncharacterized protein</fullName>
    </submittedName>
</protein>
<keyword evidence="3" id="KW-1185">Reference proteome</keyword>
<proteinExistence type="predicted"/>
<organism evidence="2 3">
    <name type="scientific">Mythimna separata</name>
    <name type="common">Oriental armyworm</name>
    <name type="synonym">Pseudaletia separata</name>
    <dbReference type="NCBI Taxonomy" id="271217"/>
    <lineage>
        <taxon>Eukaryota</taxon>
        <taxon>Metazoa</taxon>
        <taxon>Ecdysozoa</taxon>
        <taxon>Arthropoda</taxon>
        <taxon>Hexapoda</taxon>
        <taxon>Insecta</taxon>
        <taxon>Pterygota</taxon>
        <taxon>Neoptera</taxon>
        <taxon>Endopterygota</taxon>
        <taxon>Lepidoptera</taxon>
        <taxon>Glossata</taxon>
        <taxon>Ditrysia</taxon>
        <taxon>Noctuoidea</taxon>
        <taxon>Noctuidae</taxon>
        <taxon>Noctuinae</taxon>
        <taxon>Hadenini</taxon>
        <taxon>Mythimna</taxon>
    </lineage>
</organism>
<accession>A0AAD8DLV7</accession>
<evidence type="ECO:0000313" key="3">
    <source>
        <dbReference type="Proteomes" id="UP001231518"/>
    </source>
</evidence>
<dbReference type="Proteomes" id="UP001231518">
    <property type="component" value="Chromosome 25"/>
</dbReference>
<name>A0AAD8DLV7_MYTSE</name>
<evidence type="ECO:0000256" key="1">
    <source>
        <dbReference type="SAM" id="SignalP"/>
    </source>
</evidence>
<feature type="signal peptide" evidence="1">
    <location>
        <begin position="1"/>
        <end position="23"/>
    </location>
</feature>
<keyword evidence="1" id="KW-0732">Signal</keyword>
<comment type="caution">
    <text evidence="2">The sequence shown here is derived from an EMBL/GenBank/DDBJ whole genome shotgun (WGS) entry which is preliminary data.</text>
</comment>
<dbReference type="AlphaFoldDB" id="A0AAD8DLV7"/>